<accession>A0A0C3E4T9</accession>
<name>A0A0C3E4T9_9AGAM</name>
<proteinExistence type="predicted"/>
<reference evidence="2 3" key="1">
    <citation type="submission" date="2014-04" db="EMBL/GenBank/DDBJ databases">
        <authorList>
            <consortium name="DOE Joint Genome Institute"/>
            <person name="Kuo A."/>
            <person name="Kohler A."/>
            <person name="Nagy L.G."/>
            <person name="Floudas D."/>
            <person name="Copeland A."/>
            <person name="Barry K.W."/>
            <person name="Cichocki N."/>
            <person name="Veneault-Fourrey C."/>
            <person name="LaButti K."/>
            <person name="Lindquist E.A."/>
            <person name="Lipzen A."/>
            <person name="Lundell T."/>
            <person name="Morin E."/>
            <person name="Murat C."/>
            <person name="Sun H."/>
            <person name="Tunlid A."/>
            <person name="Henrissat B."/>
            <person name="Grigoriev I.V."/>
            <person name="Hibbett D.S."/>
            <person name="Martin F."/>
            <person name="Nordberg H.P."/>
            <person name="Cantor M.N."/>
            <person name="Hua S.X."/>
        </authorList>
    </citation>
    <scope>NUCLEOTIDE SEQUENCE [LARGE SCALE GENOMIC DNA]</scope>
    <source>
        <strain evidence="2 3">Foug A</strain>
    </source>
</reference>
<protein>
    <submittedName>
        <fullName evidence="2">Uncharacterized protein</fullName>
    </submittedName>
</protein>
<reference evidence="3" key="2">
    <citation type="submission" date="2015-01" db="EMBL/GenBank/DDBJ databases">
        <title>Evolutionary Origins and Diversification of the Mycorrhizal Mutualists.</title>
        <authorList>
            <consortium name="DOE Joint Genome Institute"/>
            <consortium name="Mycorrhizal Genomics Consortium"/>
            <person name="Kohler A."/>
            <person name="Kuo A."/>
            <person name="Nagy L.G."/>
            <person name="Floudas D."/>
            <person name="Copeland A."/>
            <person name="Barry K.W."/>
            <person name="Cichocki N."/>
            <person name="Veneault-Fourrey C."/>
            <person name="LaButti K."/>
            <person name="Lindquist E.A."/>
            <person name="Lipzen A."/>
            <person name="Lundell T."/>
            <person name="Morin E."/>
            <person name="Murat C."/>
            <person name="Riley R."/>
            <person name="Ohm R."/>
            <person name="Sun H."/>
            <person name="Tunlid A."/>
            <person name="Henrissat B."/>
            <person name="Grigoriev I.V."/>
            <person name="Hibbett D.S."/>
            <person name="Martin F."/>
        </authorList>
    </citation>
    <scope>NUCLEOTIDE SEQUENCE [LARGE SCALE GENOMIC DNA]</scope>
    <source>
        <strain evidence="3">Foug A</strain>
    </source>
</reference>
<evidence type="ECO:0000256" key="1">
    <source>
        <dbReference type="SAM" id="MobiDB-lite"/>
    </source>
</evidence>
<dbReference type="Proteomes" id="UP000053989">
    <property type="component" value="Unassembled WGS sequence"/>
</dbReference>
<dbReference type="EMBL" id="KN822011">
    <property type="protein sequence ID" value="KIM67825.1"/>
    <property type="molecule type" value="Genomic_DNA"/>
</dbReference>
<dbReference type="HOGENOM" id="CLU_1526063_0_0_1"/>
<feature type="region of interest" description="Disordered" evidence="1">
    <location>
        <begin position="1"/>
        <end position="59"/>
    </location>
</feature>
<evidence type="ECO:0000313" key="2">
    <source>
        <dbReference type="EMBL" id="KIM67825.1"/>
    </source>
</evidence>
<organism evidence="2 3">
    <name type="scientific">Scleroderma citrinum Foug A</name>
    <dbReference type="NCBI Taxonomy" id="1036808"/>
    <lineage>
        <taxon>Eukaryota</taxon>
        <taxon>Fungi</taxon>
        <taxon>Dikarya</taxon>
        <taxon>Basidiomycota</taxon>
        <taxon>Agaricomycotina</taxon>
        <taxon>Agaricomycetes</taxon>
        <taxon>Agaricomycetidae</taxon>
        <taxon>Boletales</taxon>
        <taxon>Sclerodermatineae</taxon>
        <taxon>Sclerodermataceae</taxon>
        <taxon>Scleroderma</taxon>
    </lineage>
</organism>
<evidence type="ECO:0000313" key="3">
    <source>
        <dbReference type="Proteomes" id="UP000053989"/>
    </source>
</evidence>
<sequence>MGSSIGECWSKPRDNGHNMEDVEPPCKTCSKHSKGNHVSKNMEKAEDDGPTGSHHIKVGPPNNAYFIASGSQQHEDMAQFQCKDPAMEMATAVVKPKPRVKTNEKLTVQGDPNVLKSKAIPLVDTQVPNAPAPCDQDQTMGLSITAVDKPITATSAIPTIAPHSAHYTGHLIIHCI</sequence>
<dbReference type="InParanoid" id="A0A0C3E4T9"/>
<dbReference type="AlphaFoldDB" id="A0A0C3E4T9"/>
<gene>
    <name evidence="2" type="ORF">SCLCIDRAFT_7392</name>
</gene>
<feature type="compositionally biased region" description="Basic and acidic residues" evidence="1">
    <location>
        <begin position="10"/>
        <end position="20"/>
    </location>
</feature>
<keyword evidence="3" id="KW-1185">Reference proteome</keyword>